<dbReference type="OrthoDB" id="9916156at2"/>
<keyword evidence="1" id="KW-0732">Signal</keyword>
<organism evidence="2 3">
    <name type="scientific">Gemmobacter lutimaris</name>
    <dbReference type="NCBI Taxonomy" id="2306023"/>
    <lineage>
        <taxon>Bacteria</taxon>
        <taxon>Pseudomonadati</taxon>
        <taxon>Pseudomonadota</taxon>
        <taxon>Alphaproteobacteria</taxon>
        <taxon>Rhodobacterales</taxon>
        <taxon>Paracoccaceae</taxon>
        <taxon>Gemmobacter</taxon>
    </lineage>
</organism>
<evidence type="ECO:0000256" key="1">
    <source>
        <dbReference type="SAM" id="SignalP"/>
    </source>
</evidence>
<dbReference type="EMBL" id="QXXQ01000001">
    <property type="protein sequence ID" value="RID93808.1"/>
    <property type="molecule type" value="Genomic_DNA"/>
</dbReference>
<reference evidence="2 3" key="1">
    <citation type="submission" date="2018-09" db="EMBL/GenBank/DDBJ databases">
        <title>Gemmobacter lutimaris sp. nov., a marine bacterium isolated from tidal flat.</title>
        <authorList>
            <person name="Lee D.W."/>
            <person name="Yoo Y."/>
            <person name="Kim J.-J."/>
            <person name="Kim B.S."/>
        </authorList>
    </citation>
    <scope>NUCLEOTIDE SEQUENCE [LARGE SCALE GENOMIC DNA]</scope>
    <source>
        <strain evidence="2 3">YJ-T1-11</strain>
    </source>
</reference>
<protein>
    <submittedName>
        <fullName evidence="2">Uncharacterized protein</fullName>
    </submittedName>
</protein>
<feature type="signal peptide" evidence="1">
    <location>
        <begin position="1"/>
        <end position="23"/>
    </location>
</feature>
<evidence type="ECO:0000313" key="2">
    <source>
        <dbReference type="EMBL" id="RID93808.1"/>
    </source>
</evidence>
<keyword evidence="3" id="KW-1185">Reference proteome</keyword>
<dbReference type="Proteomes" id="UP000266649">
    <property type="component" value="Unassembled WGS sequence"/>
</dbReference>
<dbReference type="RefSeq" id="WP_119133210.1">
    <property type="nucleotide sequence ID" value="NZ_QXXQ01000001.1"/>
</dbReference>
<gene>
    <name evidence="2" type="ORF">D2N39_02610</name>
</gene>
<feature type="chain" id="PRO_5017463508" evidence="1">
    <location>
        <begin position="24"/>
        <end position="215"/>
    </location>
</feature>
<name>A0A398BZG7_9RHOB</name>
<evidence type="ECO:0000313" key="3">
    <source>
        <dbReference type="Proteomes" id="UP000266649"/>
    </source>
</evidence>
<proteinExistence type="predicted"/>
<dbReference type="AlphaFoldDB" id="A0A398BZG7"/>
<comment type="caution">
    <text evidence="2">The sequence shown here is derived from an EMBL/GenBank/DDBJ whole genome shotgun (WGS) entry which is preliminary data.</text>
</comment>
<accession>A0A398BZG7</accession>
<sequence>MRLLPALARSCLAVTLAAPAAEAETLEPTPGYFIGCDAEAIPAICYFNAAGLNWAVSQVNAPADLFDLLTSLPMLEPVTIAGDYAELADSSADLALTGLSLPEEEDINIGNLRAMQGEWQPNGEEAPFSILIVGMDWLEMVNGEMEGAFMIAVGPACADGVEPGGMAISLYRYGDDPAADACWQLEYIDDTTMNLRDVMGAQGQVAFTRLPPSEG</sequence>